<name>A0ACB9DDQ8_9ASTR</name>
<organism evidence="1 2">
    <name type="scientific">Smallanthus sonchifolius</name>
    <dbReference type="NCBI Taxonomy" id="185202"/>
    <lineage>
        <taxon>Eukaryota</taxon>
        <taxon>Viridiplantae</taxon>
        <taxon>Streptophyta</taxon>
        <taxon>Embryophyta</taxon>
        <taxon>Tracheophyta</taxon>
        <taxon>Spermatophyta</taxon>
        <taxon>Magnoliopsida</taxon>
        <taxon>eudicotyledons</taxon>
        <taxon>Gunneridae</taxon>
        <taxon>Pentapetalae</taxon>
        <taxon>asterids</taxon>
        <taxon>campanulids</taxon>
        <taxon>Asterales</taxon>
        <taxon>Asteraceae</taxon>
        <taxon>Asteroideae</taxon>
        <taxon>Heliantheae alliance</taxon>
        <taxon>Millerieae</taxon>
        <taxon>Smallanthus</taxon>
    </lineage>
</organism>
<sequence length="283" mass="32091">MKWGMDIVGKLPKAPGGKVFMLAMTDYFSKWIEAEAFVQVREKEVVSFIKRNILTRFGIPAEIVCDNGSQFIGKRTTDLCASWGIKMINSTPVHPQANRQAESRNKIIINNLKKRLGTKKGRWAEELPFVLWEDKTTTKNATGQTSFSLVFGTKALIPTEMVIPIVGTNLQTLETNNEALTRDLDTVDELRDLAKFCIAAYQQRIARSYNKNIRIRRFQVGDLVLRKAFQNTTNPSDGKLAPKWEGPYLIDSEAGKGAYWLATMEGDILPRSWNAIHLKPYFM</sequence>
<dbReference type="EMBL" id="CM042036">
    <property type="protein sequence ID" value="KAI3744712.1"/>
    <property type="molecule type" value="Genomic_DNA"/>
</dbReference>
<evidence type="ECO:0000313" key="1">
    <source>
        <dbReference type="EMBL" id="KAI3744712.1"/>
    </source>
</evidence>
<proteinExistence type="predicted"/>
<gene>
    <name evidence="1" type="ORF">L1987_57803</name>
</gene>
<protein>
    <submittedName>
        <fullName evidence="1">Uncharacterized protein</fullName>
    </submittedName>
</protein>
<reference evidence="1 2" key="2">
    <citation type="journal article" date="2022" name="Mol. Ecol. Resour.">
        <title>The genomes of chicory, endive, great burdock and yacon provide insights into Asteraceae paleo-polyploidization history and plant inulin production.</title>
        <authorList>
            <person name="Fan W."/>
            <person name="Wang S."/>
            <person name="Wang H."/>
            <person name="Wang A."/>
            <person name="Jiang F."/>
            <person name="Liu H."/>
            <person name="Zhao H."/>
            <person name="Xu D."/>
            <person name="Zhang Y."/>
        </authorList>
    </citation>
    <scope>NUCLEOTIDE SEQUENCE [LARGE SCALE GENOMIC DNA]</scope>
    <source>
        <strain evidence="2">cv. Yunnan</strain>
        <tissue evidence="1">Leaves</tissue>
    </source>
</reference>
<dbReference type="Proteomes" id="UP001056120">
    <property type="component" value="Linkage Group LG19"/>
</dbReference>
<accession>A0ACB9DDQ8</accession>
<evidence type="ECO:0000313" key="2">
    <source>
        <dbReference type="Proteomes" id="UP001056120"/>
    </source>
</evidence>
<reference evidence="2" key="1">
    <citation type="journal article" date="2022" name="Mol. Ecol. Resour.">
        <title>The genomes of chicory, endive, great burdock and yacon provide insights into Asteraceae palaeo-polyploidization history and plant inulin production.</title>
        <authorList>
            <person name="Fan W."/>
            <person name="Wang S."/>
            <person name="Wang H."/>
            <person name="Wang A."/>
            <person name="Jiang F."/>
            <person name="Liu H."/>
            <person name="Zhao H."/>
            <person name="Xu D."/>
            <person name="Zhang Y."/>
        </authorList>
    </citation>
    <scope>NUCLEOTIDE SEQUENCE [LARGE SCALE GENOMIC DNA]</scope>
    <source>
        <strain evidence="2">cv. Yunnan</strain>
    </source>
</reference>
<keyword evidence="2" id="KW-1185">Reference proteome</keyword>
<comment type="caution">
    <text evidence="1">The sequence shown here is derived from an EMBL/GenBank/DDBJ whole genome shotgun (WGS) entry which is preliminary data.</text>
</comment>